<dbReference type="InterPro" id="IPR013762">
    <property type="entry name" value="Integrase-like_cat_sf"/>
</dbReference>
<feature type="compositionally biased region" description="Basic and acidic residues" evidence="3">
    <location>
        <begin position="513"/>
        <end position="524"/>
    </location>
</feature>
<accession>A0ABN9XQU1</accession>
<sequence>MVDPSASELRGLNNLQDIQNWVGLQPTVWAALQSELGEVAQIREVVLIPPHAWIAGVAAARVQDATPEGGDPPPPRPLRGVELGHARGFRRVCRLRLGLPADEEGEGSPSGGGGGVAAPGNPLGPPEVVNASSIRKVKMSTIFDQADDSEIAPWSAQRTRTVMAAFKAANDDEDPEPDEDVTGDQLAALEHRIQTGACPCPDFGVWRPYGQRFARTLKLVVHHITPAGDYRPYEVPGPPTFAEWLPAFRVFSVGMRALGAATTTRLQLYQNKISKFNNTYGEVCWWLVALADQRMRSERMERIRRRAEEEYAAAQVSGAPHAFDPKMPWDYCFKAAAADSDFWDEELGRKATLWDRAASDSSQFGGSGRGRSGGRGGGRGAAGGGKGNAKHPDGRWRGDERGKPLCWAWNHNANGCSEVCANGRVHACEWCRSPKHRSIECRQKPDGWSPPQSSERPADPLGKMRKTELLDEGGGASVRQLGTRLRQIFGCAGDASAPADAGAAPGSSGAAESGHREHRHDPLPHRGRSVLAGASGGSPPRVEKHADQSRGTRPRARSRSAAGRAARIDDLRAKRDRLQEVIRQRKDRLRLAGVRQEAEASGRGRAAQDAGGRSPPKAPAGTSLANPTAGSRAARRAEENEACIGGLRAPWKAVKKLPMLAETGRKIGAFLDEFLDQHPDFLDLPDGGERAQELVRDPRLRAAREDLRRALGAKEAKAHKRTPWKRDIVEAHVAASQDPEVHLGDWLRDGAPIGVARPVPSCGIFPQLGPAAKERTQAHEVLSLLEAHGNYKSFEEARVHAEPEIERIIKEGFAVRFKSWKQVVGTYGPVAASRLACIVKDRKDGTKKARIIIDLRRSGVNRCVQVDERIVLPRPKDILSNAMHLLRHAAEDAEVEAMALDFKDAFHTLPVHADELPYGVAKVFDGEYVVFRTVVFGGEASPLLWGRAAAYVMRGAQSIFEPEHLLGECYVDDPLVLAVGTAETRRRRFAKFLLWPILLGLRLSWAKVSRGRRVEWCGVEYRLVSRYVVQAVLAQAFAQEFKAEIEQATRRPLITRSELRRIAGRASWATGLVPTMRSFIDSLWATLADLNAASKGDSGIPWIGRDPQPAAQTSRIIVALAWLHAFLEGVVTGGDPGRTVDVREWFRQPSIEIVCDVSPWGLGAVLWVDGAARAYLFDEVGPADVEELGVEKGSCKAQAVLEALAIAVAARTWLPRWAQHRTGVRVKSDSMAALGALGKMASPTPAINKIAREIALDVAQSRYGIDVLEHVPGELNDVADALSRAFEPGGRFALPEVLRQAGCTRTPVAARDGSWWRSMALTRTVLDKGAGSLERGLPRVIRVVNAPADALHEGPRRRWDETAAAAPAKRACLAGALQVIGCPQRSAAAAAEFREATLAVTTRPVMDSYTKALVSLARAGGFDLLPFTPEKAYRIGGALRAAGYRSTACYLERYKQMHVEEDYDWSVRLHGVMRGCRRASIRGLGPPTHAAVFTLESWLVAAHVKRAHAQGGPTEPGRFITVGTWWMLREIEVALLTIERVRFLEETDSVAVDLGVTKKDIQGCGCTRVHSCICQCRPEWQAICPVCVVRAQLQKRRADQAEPCDPLFADAAGYAVVKRAAVATMRALLVPEGAGQVNGHSLRRMGAQLLAAAGVEQWLVEWFGRWGSDAVKRYVEDARSRAPQARSLALRAARSDANVEPGPATMAAAGARDAPLAREGEEERQGGAAGPIGLEELVGRLVEERMREREERLRLVSYALGKTHVARARACESRVPRERSSLCGWHFGGLPQSALTFHEGRADLHDACRKCVRLAASRGWPVDCAAAGAGGERGEGSSSSQSSDSGSGSDRPPSDDAEAGRGETEDEAPCTCLTSVVAYRQAKGALNVSGELGELCGCRGDVLGEVEDLEEDTESRAALLVPHTDLQLRTCYELGKELGRGSFGVVQEAVMLPVPAWAGKAPEAGPADRPRGGGRVVAVKVFSTSGGSKGASTGAGEVAASTPRPTRACGVLPPCANAYEVAEYTPRSTGACDAPPAGANACDRGDVDAGGSLATLLAAGDRRSAAFLRSLNSGRLEPTWVRRFDLTPLRMTVHMLLHNIMGGPADQPESSNFGSRAGEGSPSP</sequence>
<keyword evidence="1" id="KW-0233">DNA recombination</keyword>
<feature type="region of interest" description="Disordered" evidence="3">
    <location>
        <begin position="495"/>
        <end position="570"/>
    </location>
</feature>
<feature type="region of interest" description="Disordered" evidence="3">
    <location>
        <begin position="593"/>
        <end position="637"/>
    </location>
</feature>
<evidence type="ECO:0000259" key="4">
    <source>
        <dbReference type="PROSITE" id="PS50878"/>
    </source>
</evidence>
<evidence type="ECO:0000313" key="5">
    <source>
        <dbReference type="EMBL" id="CAK0902332.1"/>
    </source>
</evidence>
<dbReference type="EMBL" id="CAUYUJ010021059">
    <property type="protein sequence ID" value="CAK0902332.1"/>
    <property type="molecule type" value="Genomic_DNA"/>
</dbReference>
<dbReference type="SUPFAM" id="SSF56672">
    <property type="entry name" value="DNA/RNA polymerases"/>
    <property type="match status" value="1"/>
</dbReference>
<dbReference type="SUPFAM" id="SSF56349">
    <property type="entry name" value="DNA breaking-rejoining enzymes"/>
    <property type="match status" value="1"/>
</dbReference>
<evidence type="ECO:0000256" key="3">
    <source>
        <dbReference type="SAM" id="MobiDB-lite"/>
    </source>
</evidence>
<comment type="caution">
    <text evidence="5">The sequence shown here is derived from an EMBL/GenBank/DDBJ whole genome shotgun (WGS) entry which is preliminary data.</text>
</comment>
<feature type="domain" description="Reverse transcriptase" evidence="4">
    <location>
        <begin position="821"/>
        <end position="1021"/>
    </location>
</feature>
<dbReference type="InterPro" id="IPR043502">
    <property type="entry name" value="DNA/RNA_pol_sf"/>
</dbReference>
<evidence type="ECO:0000256" key="2">
    <source>
        <dbReference type="SAM" id="Coils"/>
    </source>
</evidence>
<dbReference type="PANTHER" id="PTHR33050:SF7">
    <property type="entry name" value="RIBONUCLEASE H"/>
    <property type="match status" value="1"/>
</dbReference>
<keyword evidence="6" id="KW-1185">Reference proteome</keyword>
<dbReference type="PANTHER" id="PTHR33050">
    <property type="entry name" value="REVERSE TRANSCRIPTASE DOMAIN-CONTAINING PROTEIN"/>
    <property type="match status" value="1"/>
</dbReference>
<dbReference type="InterPro" id="IPR043128">
    <property type="entry name" value="Rev_trsase/Diguanyl_cyclase"/>
</dbReference>
<proteinExistence type="predicted"/>
<feature type="coiled-coil region" evidence="2">
    <location>
        <begin position="290"/>
        <end position="317"/>
    </location>
</feature>
<gene>
    <name evidence="5" type="ORF">PCOR1329_LOCUS78984</name>
</gene>
<feature type="region of interest" description="Disordered" evidence="3">
    <location>
        <begin position="100"/>
        <end position="128"/>
    </location>
</feature>
<dbReference type="PROSITE" id="PS50878">
    <property type="entry name" value="RT_POL"/>
    <property type="match status" value="1"/>
</dbReference>
<feature type="compositionally biased region" description="Basic and acidic residues" evidence="3">
    <location>
        <begin position="541"/>
        <end position="550"/>
    </location>
</feature>
<feature type="compositionally biased region" description="Gly residues" evidence="3">
    <location>
        <begin position="108"/>
        <end position="117"/>
    </location>
</feature>
<name>A0ABN9XQU1_9DINO</name>
<feature type="region of interest" description="Disordered" evidence="3">
    <location>
        <begin position="440"/>
        <end position="464"/>
    </location>
</feature>
<dbReference type="InterPro" id="IPR011010">
    <property type="entry name" value="DNA_brk_join_enz"/>
</dbReference>
<feature type="compositionally biased region" description="Low complexity" evidence="3">
    <location>
        <begin position="603"/>
        <end position="613"/>
    </location>
</feature>
<feature type="compositionally biased region" description="Gly residues" evidence="3">
    <location>
        <begin position="365"/>
        <end position="387"/>
    </location>
</feature>
<dbReference type="InterPro" id="IPR000477">
    <property type="entry name" value="RT_dom"/>
</dbReference>
<feature type="compositionally biased region" description="Low complexity" evidence="3">
    <location>
        <begin position="1836"/>
        <end position="1851"/>
    </location>
</feature>
<organism evidence="5 6">
    <name type="scientific">Prorocentrum cordatum</name>
    <dbReference type="NCBI Taxonomy" id="2364126"/>
    <lineage>
        <taxon>Eukaryota</taxon>
        <taxon>Sar</taxon>
        <taxon>Alveolata</taxon>
        <taxon>Dinophyceae</taxon>
        <taxon>Prorocentrales</taxon>
        <taxon>Prorocentraceae</taxon>
        <taxon>Prorocentrum</taxon>
    </lineage>
</organism>
<feature type="compositionally biased region" description="Basic and acidic residues" evidence="3">
    <location>
        <begin position="1852"/>
        <end position="1863"/>
    </location>
</feature>
<feature type="region of interest" description="Disordered" evidence="3">
    <location>
        <begin position="1828"/>
        <end position="1866"/>
    </location>
</feature>
<feature type="compositionally biased region" description="Basic and acidic residues" evidence="3">
    <location>
        <begin position="1715"/>
        <end position="1725"/>
    </location>
</feature>
<evidence type="ECO:0000313" key="6">
    <source>
        <dbReference type="Proteomes" id="UP001189429"/>
    </source>
</evidence>
<feature type="region of interest" description="Disordered" evidence="3">
    <location>
        <begin position="358"/>
        <end position="397"/>
    </location>
</feature>
<feature type="region of interest" description="Disordered" evidence="3">
    <location>
        <begin position="2101"/>
        <end position="2124"/>
    </location>
</feature>
<dbReference type="Gene3D" id="1.10.443.10">
    <property type="entry name" value="Intergrase catalytic core"/>
    <property type="match status" value="1"/>
</dbReference>
<feature type="compositionally biased region" description="Low complexity" evidence="3">
    <location>
        <begin position="495"/>
        <end position="512"/>
    </location>
</feature>
<dbReference type="InterPro" id="IPR052055">
    <property type="entry name" value="Hepadnavirus_pol/RT"/>
</dbReference>
<feature type="region of interest" description="Disordered" evidence="3">
    <location>
        <begin position="1692"/>
        <end position="1729"/>
    </location>
</feature>
<keyword evidence="2" id="KW-0175">Coiled coil</keyword>
<dbReference type="Proteomes" id="UP001189429">
    <property type="component" value="Unassembled WGS sequence"/>
</dbReference>
<dbReference type="Gene3D" id="3.10.10.10">
    <property type="entry name" value="HIV Type 1 Reverse Transcriptase, subunit A, domain 1"/>
    <property type="match status" value="1"/>
</dbReference>
<dbReference type="Gene3D" id="3.30.70.270">
    <property type="match status" value="1"/>
</dbReference>
<evidence type="ECO:0000256" key="1">
    <source>
        <dbReference type="ARBA" id="ARBA00023172"/>
    </source>
</evidence>
<reference evidence="5" key="1">
    <citation type="submission" date="2023-10" db="EMBL/GenBank/DDBJ databases">
        <authorList>
            <person name="Chen Y."/>
            <person name="Shah S."/>
            <person name="Dougan E. K."/>
            <person name="Thang M."/>
            <person name="Chan C."/>
        </authorList>
    </citation>
    <scope>NUCLEOTIDE SEQUENCE [LARGE SCALE GENOMIC DNA]</scope>
</reference>
<protein>
    <recommendedName>
        <fullName evidence="4">Reverse transcriptase domain-containing protein</fullName>
    </recommendedName>
</protein>